<feature type="compositionally biased region" description="Basic and acidic residues" evidence="2">
    <location>
        <begin position="1"/>
        <end position="11"/>
    </location>
</feature>
<reference evidence="3" key="1">
    <citation type="submission" date="2021-01" db="EMBL/GenBank/DDBJ databases">
        <authorList>
            <consortium name="Genoscope - CEA"/>
            <person name="William W."/>
        </authorList>
    </citation>
    <scope>NUCLEOTIDE SEQUENCE</scope>
</reference>
<dbReference type="Proteomes" id="UP000683925">
    <property type="component" value="Unassembled WGS sequence"/>
</dbReference>
<organism evidence="3 4">
    <name type="scientific">Paramecium octaurelia</name>
    <dbReference type="NCBI Taxonomy" id="43137"/>
    <lineage>
        <taxon>Eukaryota</taxon>
        <taxon>Sar</taxon>
        <taxon>Alveolata</taxon>
        <taxon>Ciliophora</taxon>
        <taxon>Intramacronucleata</taxon>
        <taxon>Oligohymenophorea</taxon>
        <taxon>Peniculida</taxon>
        <taxon>Parameciidae</taxon>
        <taxon>Paramecium</taxon>
    </lineage>
</organism>
<keyword evidence="4" id="KW-1185">Reference proteome</keyword>
<evidence type="ECO:0000256" key="2">
    <source>
        <dbReference type="SAM" id="MobiDB-lite"/>
    </source>
</evidence>
<comment type="caution">
    <text evidence="3">The sequence shown here is derived from an EMBL/GenBank/DDBJ whole genome shotgun (WGS) entry which is preliminary data.</text>
</comment>
<feature type="coiled-coil region" evidence="1">
    <location>
        <begin position="21"/>
        <end position="103"/>
    </location>
</feature>
<feature type="region of interest" description="Disordered" evidence="2">
    <location>
        <begin position="1"/>
        <end position="20"/>
    </location>
</feature>
<name>A0A8S1S0X0_PAROT</name>
<evidence type="ECO:0000313" key="3">
    <source>
        <dbReference type="EMBL" id="CAD8132609.1"/>
    </source>
</evidence>
<dbReference type="AlphaFoldDB" id="A0A8S1S0X0"/>
<gene>
    <name evidence="3" type="ORF">POCTA_138.1.T0040013</name>
</gene>
<proteinExistence type="predicted"/>
<protein>
    <submittedName>
        <fullName evidence="3">Uncharacterized protein</fullName>
    </submittedName>
</protein>
<evidence type="ECO:0000313" key="4">
    <source>
        <dbReference type="Proteomes" id="UP000683925"/>
    </source>
</evidence>
<dbReference type="EMBL" id="CAJJDP010000003">
    <property type="protein sequence ID" value="CAD8132609.1"/>
    <property type="molecule type" value="Genomic_DNA"/>
</dbReference>
<keyword evidence="1" id="KW-0175">Coiled coil</keyword>
<sequence length="373" mass="44176">MLEVKDKDLESGKAGSDGLQSNSCLREIQKLQDENAKLYKKISELENQIFEQNSKQSDQNETRKLQIQITQLEQSKFLINAQLSQREATITQLQRQIQGLVEESSMKSEGDQYIQERKKNAELQLQISSFDNQEKVWKSKLNDIEYKLKEQVLINQNWKLKQILKIPLQSLQILKKEDQKRSINCLFSSVLYQIKLFQKENKSLTIREEDDEQLILQKLQQYRGDYINFRFRVEQILTRITALKQQMLQVISEAKIQGKKKNQIKIWMQKTQLCTSNYFQIHKLFSTQYEAELKSFQNNTSPQGQIIQQVKELLTKALLLTQQQIYQFAEPKVSIKLRKDQDEEDARLILEARNQQIQWLKNFIKEKQDQLAL</sequence>
<accession>A0A8S1S0X0</accession>
<dbReference type="OrthoDB" id="10637315at2759"/>
<evidence type="ECO:0000256" key="1">
    <source>
        <dbReference type="SAM" id="Coils"/>
    </source>
</evidence>